<gene>
    <name evidence="4" type="ORF">POL72_44950</name>
</gene>
<dbReference type="SUPFAM" id="SSF54285">
    <property type="entry name" value="MoaD/ThiS"/>
    <property type="match status" value="1"/>
</dbReference>
<evidence type="ECO:0000256" key="3">
    <source>
        <dbReference type="ARBA" id="ARBA00024247"/>
    </source>
</evidence>
<dbReference type="PANTHER" id="PTHR33359">
    <property type="entry name" value="MOLYBDOPTERIN SYNTHASE SULFUR CARRIER SUBUNIT"/>
    <property type="match status" value="1"/>
</dbReference>
<dbReference type="CDD" id="cd00754">
    <property type="entry name" value="Ubl_MoaD"/>
    <property type="match status" value="1"/>
</dbReference>
<evidence type="ECO:0000313" key="4">
    <source>
        <dbReference type="EMBL" id="MDC0684948.1"/>
    </source>
</evidence>
<protein>
    <recommendedName>
        <fullName evidence="3">Molybdopterin synthase sulfur carrier subunit</fullName>
    </recommendedName>
</protein>
<name>A0ABT5CG77_9BACT</name>
<sequence>MGNTVNLLAFGGARDIVGASEVRFELSGPCTVEEFMGEVCRRYPALTPHRRSIRLAVNGTYAHADEKIRCGDDVALIPPVAGG</sequence>
<dbReference type="EMBL" id="JAQNDK010000006">
    <property type="protein sequence ID" value="MDC0684948.1"/>
    <property type="molecule type" value="Genomic_DNA"/>
</dbReference>
<reference evidence="4 5" key="1">
    <citation type="submission" date="2023-01" db="EMBL/GenBank/DDBJ databases">
        <title>Minimal conservation of predation-associated metabolite biosynthetic gene clusters underscores biosynthetic potential of Myxococcota including descriptions for ten novel species: Archangium lansinium sp. nov., Myxococcus landrumus sp. nov., Nannocystis bai.</title>
        <authorList>
            <person name="Ahearne A."/>
            <person name="Stevens C."/>
            <person name="Dowd S."/>
        </authorList>
    </citation>
    <scope>NUCLEOTIDE SEQUENCE [LARGE SCALE GENOMIC DNA]</scope>
    <source>
        <strain evidence="4 5">WIWO2</strain>
    </source>
</reference>
<dbReference type="PANTHER" id="PTHR33359:SF1">
    <property type="entry name" value="MOLYBDOPTERIN SYNTHASE SULFUR CARRIER SUBUNIT"/>
    <property type="match status" value="1"/>
</dbReference>
<dbReference type="InterPro" id="IPR016155">
    <property type="entry name" value="Mopterin_synth/thiamin_S_b"/>
</dbReference>
<dbReference type="InterPro" id="IPR012675">
    <property type="entry name" value="Beta-grasp_dom_sf"/>
</dbReference>
<organism evidence="4 5">
    <name type="scientific">Sorangium atrum</name>
    <dbReference type="NCBI Taxonomy" id="2995308"/>
    <lineage>
        <taxon>Bacteria</taxon>
        <taxon>Pseudomonadati</taxon>
        <taxon>Myxococcota</taxon>
        <taxon>Polyangia</taxon>
        <taxon>Polyangiales</taxon>
        <taxon>Polyangiaceae</taxon>
        <taxon>Sorangium</taxon>
    </lineage>
</organism>
<dbReference type="Gene3D" id="3.10.20.30">
    <property type="match status" value="1"/>
</dbReference>
<keyword evidence="1" id="KW-0547">Nucleotide-binding</keyword>
<comment type="similarity">
    <text evidence="2">Belongs to the MoaD family.</text>
</comment>
<evidence type="ECO:0000256" key="2">
    <source>
        <dbReference type="ARBA" id="ARBA00024200"/>
    </source>
</evidence>
<comment type="caution">
    <text evidence="4">The sequence shown here is derived from an EMBL/GenBank/DDBJ whole genome shotgun (WGS) entry which is preliminary data.</text>
</comment>
<proteinExistence type="inferred from homology"/>
<dbReference type="Pfam" id="PF02597">
    <property type="entry name" value="ThiS"/>
    <property type="match status" value="1"/>
</dbReference>
<evidence type="ECO:0000256" key="1">
    <source>
        <dbReference type="ARBA" id="ARBA00022741"/>
    </source>
</evidence>
<dbReference type="InterPro" id="IPR003749">
    <property type="entry name" value="ThiS/MoaD-like"/>
</dbReference>
<evidence type="ECO:0000313" key="5">
    <source>
        <dbReference type="Proteomes" id="UP001217485"/>
    </source>
</evidence>
<dbReference type="InterPro" id="IPR044672">
    <property type="entry name" value="MOCS2A"/>
</dbReference>
<accession>A0ABT5CG77</accession>
<dbReference type="RefSeq" id="WP_272103070.1">
    <property type="nucleotide sequence ID" value="NZ_JAQNDK010000006.1"/>
</dbReference>
<dbReference type="Proteomes" id="UP001217485">
    <property type="component" value="Unassembled WGS sequence"/>
</dbReference>
<keyword evidence="5" id="KW-1185">Reference proteome</keyword>